<keyword evidence="3" id="KW-0813">Transport</keyword>
<keyword evidence="10" id="KW-1185">Reference proteome</keyword>
<dbReference type="Gene3D" id="3.30.2090.10">
    <property type="entry name" value="Multidrug efflux transporter AcrB TolC docking domain, DN and DC subdomains"/>
    <property type="match status" value="2"/>
</dbReference>
<feature type="transmembrane region" description="Helical" evidence="8">
    <location>
        <begin position="484"/>
        <end position="508"/>
    </location>
</feature>
<feature type="transmembrane region" description="Helical" evidence="8">
    <location>
        <begin position="453"/>
        <end position="472"/>
    </location>
</feature>
<dbReference type="Gene3D" id="3.30.70.1430">
    <property type="entry name" value="Multidrug efflux transporter AcrB pore domain"/>
    <property type="match status" value="2"/>
</dbReference>
<dbReference type="InterPro" id="IPR027463">
    <property type="entry name" value="AcrB_DN_DC_subdom"/>
</dbReference>
<evidence type="ECO:0000256" key="6">
    <source>
        <dbReference type="ARBA" id="ARBA00022989"/>
    </source>
</evidence>
<evidence type="ECO:0000256" key="2">
    <source>
        <dbReference type="ARBA" id="ARBA00010942"/>
    </source>
</evidence>
<comment type="similarity">
    <text evidence="2">Belongs to the resistance-nodulation-cell division (RND) (TC 2.A.6) family.</text>
</comment>
<dbReference type="Gene3D" id="1.20.1640.10">
    <property type="entry name" value="Multidrug efflux transporter AcrB transmembrane domain"/>
    <property type="match status" value="2"/>
</dbReference>
<dbReference type="Pfam" id="PF00873">
    <property type="entry name" value="ACR_tran"/>
    <property type="match status" value="1"/>
</dbReference>
<dbReference type="Gene3D" id="3.30.70.1440">
    <property type="entry name" value="Multidrug efflux transporter AcrB pore domain"/>
    <property type="match status" value="1"/>
</dbReference>
<feature type="transmembrane region" description="Helical" evidence="8">
    <location>
        <begin position="12"/>
        <end position="31"/>
    </location>
</feature>
<dbReference type="PRINTS" id="PR00702">
    <property type="entry name" value="ACRIFLAVINRP"/>
</dbReference>
<dbReference type="Proteomes" id="UP000290819">
    <property type="component" value="Unassembled WGS sequence"/>
</dbReference>
<comment type="subcellular location">
    <subcellularLocation>
        <location evidence="1">Cell membrane</location>
        <topology evidence="1">Multi-pass membrane protein</topology>
    </subcellularLocation>
</comment>
<protein>
    <submittedName>
        <fullName evidence="9">CusA/CzcA family heavy metal efflux RND transporter</fullName>
    </submittedName>
</protein>
<dbReference type="SUPFAM" id="SSF82693">
    <property type="entry name" value="Multidrug efflux transporter AcrB pore domain, PN1, PN2, PC1 and PC2 subdomains"/>
    <property type="match status" value="3"/>
</dbReference>
<dbReference type="InterPro" id="IPR004763">
    <property type="entry name" value="CusA-like"/>
</dbReference>
<dbReference type="RefSeq" id="WP_129272101.1">
    <property type="nucleotide sequence ID" value="NZ_MZXW01000022.1"/>
</dbReference>
<evidence type="ECO:0000256" key="8">
    <source>
        <dbReference type="SAM" id="Phobius"/>
    </source>
</evidence>
<dbReference type="Gene3D" id="3.30.70.1320">
    <property type="entry name" value="Multidrug efflux transporter AcrB pore domain like"/>
    <property type="match status" value="1"/>
</dbReference>
<feature type="transmembrane region" description="Helical" evidence="8">
    <location>
        <begin position="894"/>
        <end position="912"/>
    </location>
</feature>
<dbReference type="SUPFAM" id="SSF82714">
    <property type="entry name" value="Multidrug efflux transporter AcrB TolC docking domain, DN and DC subdomains"/>
    <property type="match status" value="2"/>
</dbReference>
<dbReference type="OrthoDB" id="9758757at2"/>
<dbReference type="PANTHER" id="PTHR32063">
    <property type="match status" value="1"/>
</dbReference>
<accession>A0A4Q1V216</accession>
<dbReference type="PANTHER" id="PTHR32063:SF24">
    <property type="entry name" value="CATION EFFLUX SYSTEM (ACRB_ACRD_ACRF FAMILY)"/>
    <property type="match status" value="1"/>
</dbReference>
<evidence type="ECO:0000256" key="4">
    <source>
        <dbReference type="ARBA" id="ARBA00022475"/>
    </source>
</evidence>
<dbReference type="NCBIfam" id="TIGR00914">
    <property type="entry name" value="2A0601"/>
    <property type="match status" value="1"/>
</dbReference>
<feature type="transmembrane region" description="Helical" evidence="8">
    <location>
        <begin position="919"/>
        <end position="939"/>
    </location>
</feature>
<reference evidence="9 10" key="1">
    <citation type="submission" date="2017-03" db="EMBL/GenBank/DDBJ databases">
        <authorList>
            <person name="Safronova V.I."/>
            <person name="Sazanova A.L."/>
            <person name="Chirak E.R."/>
        </authorList>
    </citation>
    <scope>NUCLEOTIDE SEQUENCE [LARGE SCALE GENOMIC DNA]</scope>
    <source>
        <strain evidence="9 10">Opo-243</strain>
    </source>
</reference>
<evidence type="ECO:0000256" key="3">
    <source>
        <dbReference type="ARBA" id="ARBA00022448"/>
    </source>
</evidence>
<organism evidence="9 10">
    <name type="scientific">Bradyrhizobium betae</name>
    <dbReference type="NCBI Taxonomy" id="244734"/>
    <lineage>
        <taxon>Bacteria</taxon>
        <taxon>Pseudomonadati</taxon>
        <taxon>Pseudomonadota</taxon>
        <taxon>Alphaproteobacteria</taxon>
        <taxon>Hyphomicrobiales</taxon>
        <taxon>Nitrobacteraceae</taxon>
        <taxon>Bradyrhizobium</taxon>
    </lineage>
</organism>
<evidence type="ECO:0000256" key="1">
    <source>
        <dbReference type="ARBA" id="ARBA00004651"/>
    </source>
</evidence>
<keyword evidence="4" id="KW-1003">Cell membrane</keyword>
<dbReference type="InterPro" id="IPR001036">
    <property type="entry name" value="Acrflvin-R"/>
</dbReference>
<feature type="transmembrane region" description="Helical" evidence="8">
    <location>
        <begin position="995"/>
        <end position="1017"/>
    </location>
</feature>
<dbReference type="GO" id="GO:0042910">
    <property type="term" value="F:xenobiotic transmembrane transporter activity"/>
    <property type="evidence" value="ECO:0007669"/>
    <property type="project" value="TreeGrafter"/>
</dbReference>
<evidence type="ECO:0000256" key="5">
    <source>
        <dbReference type="ARBA" id="ARBA00022692"/>
    </source>
</evidence>
<feature type="transmembrane region" description="Helical" evidence="8">
    <location>
        <begin position="1023"/>
        <end position="1049"/>
    </location>
</feature>
<evidence type="ECO:0000256" key="7">
    <source>
        <dbReference type="ARBA" id="ARBA00023136"/>
    </source>
</evidence>
<proteinExistence type="inferred from homology"/>
<name>A0A4Q1V216_9BRAD</name>
<evidence type="ECO:0000313" key="9">
    <source>
        <dbReference type="EMBL" id="RXT44820.1"/>
    </source>
</evidence>
<evidence type="ECO:0000313" key="10">
    <source>
        <dbReference type="Proteomes" id="UP000290819"/>
    </source>
</evidence>
<sequence length="1070" mass="114022">MIERLIAVSLQQRWLVLLLAIGAVAFGAWNFQRLPIDAVPDITNVQVQINTRAPGYSPLETEQRITFPVETAMGGLPKLDYTRSLSRYGLSQVTVVFKDGTDIYFARQLVGERIQQVKDQLPAGVEVAMGPISSGLGEIFMYTVEAKAGAKAPGGHDYSLTDLRTVQDWIIRPQLRNVPGVIEVNTIGGFERQFHVLPDTGKLMAYRLGFRDVMTALAANNANVGAGYIERNGEQYLVRSPGQVGNISEIQDIVIGSRGGNPVRIRDVATVTEGRDLRTGAATRDGEETVLGTAMLLIGENSRTVARRVAARLDEIAKSLPEGVVTRTVYDRTHLVEATVRTVENNLLEGAALVVAVLFLILGNIRAALVVACVIPLSMAMTITGMVETKVSANLMSLGAIDFGIIVDGAVIIVENCLRMLAVAQREKGGLLTTPERLRTILRGSSEVIKPSLFGTLIIAVVYLPVLTLTGVEGKMFTPMALTVLMALGAAALFSITFVPAAVAIFVTGKVSEHENLFMRMAKRAYLPLLRFAIDNRGAVAVMAAIIVIASGVAASRMGGEFIPSLDEGDVALASIRIPGTSLTQSLDLQKALEKRITQIPEVKEFFTRIGTAEVATDPMSPAQTDGYVMLKPRAEWPDPSKPKSEVIDAIDKAADDIPGSAYEISQPVQFRVNELISGVRSDVGIKVFGDDLDILQGAAKQVEAAIRGIRGASDVKIEQVSGLPILTVRLDRQALARYGLSIGEVQGIVEIAVGGKSAGKLFEGDRRFDIVVRLPEHLRGNLDAIRAIPIPLPPGEDASAPIRTALPASPLAQMRYVPLSSVATVDATPGPNQISRENGKRRIVVTTNVRARDLGSFVSEAEAAVAEKVKLPPGYWIGWGGQFEQLVSATKRLTIVVPVALLLVFLLLFMGMGSAADAALVFSGVPLALTGGVAALLLRGIPLSISAGVGFIALSGVAVLNGLVIIAFIERLRSEGRPIADAVREGALTRLRPVLMTALVASLGFVPMALATGAGAEVQRPLATVVIGGIISSTVLTLLVLPALYVLFRRHVANETPTMAADLAASGER</sequence>
<gene>
    <name evidence="9" type="ORF">B5V03_19725</name>
</gene>
<keyword evidence="7 8" id="KW-0472">Membrane</keyword>
<dbReference type="GO" id="GO:0008324">
    <property type="term" value="F:monoatomic cation transmembrane transporter activity"/>
    <property type="evidence" value="ECO:0007669"/>
    <property type="project" value="InterPro"/>
</dbReference>
<feature type="transmembrane region" description="Helical" evidence="8">
    <location>
        <begin position="529"/>
        <end position="555"/>
    </location>
</feature>
<dbReference type="GO" id="GO:0005886">
    <property type="term" value="C:plasma membrane"/>
    <property type="evidence" value="ECO:0007669"/>
    <property type="project" value="UniProtKB-SubCell"/>
</dbReference>
<dbReference type="EMBL" id="MZXW01000022">
    <property type="protein sequence ID" value="RXT44820.1"/>
    <property type="molecule type" value="Genomic_DNA"/>
</dbReference>
<keyword evidence="5 8" id="KW-0812">Transmembrane</keyword>
<dbReference type="AlphaFoldDB" id="A0A4Q1V216"/>
<dbReference type="SUPFAM" id="SSF82866">
    <property type="entry name" value="Multidrug efflux transporter AcrB transmembrane domain"/>
    <property type="match status" value="2"/>
</dbReference>
<feature type="transmembrane region" description="Helical" evidence="8">
    <location>
        <begin position="351"/>
        <end position="377"/>
    </location>
</feature>
<feature type="transmembrane region" description="Helical" evidence="8">
    <location>
        <begin position="945"/>
        <end position="970"/>
    </location>
</feature>
<comment type="caution">
    <text evidence="9">The sequence shown here is derived from an EMBL/GenBank/DDBJ whole genome shotgun (WGS) entry which is preliminary data.</text>
</comment>
<keyword evidence="6 8" id="KW-1133">Transmembrane helix</keyword>